<evidence type="ECO:0000313" key="3">
    <source>
        <dbReference type="Proteomes" id="UP000242637"/>
    </source>
</evidence>
<dbReference type="KEGG" id="dco:SAMEA4475696_0143"/>
<feature type="region of interest" description="Disordered" evidence="1">
    <location>
        <begin position="250"/>
        <end position="273"/>
    </location>
</feature>
<gene>
    <name evidence="2" type="ORF">SAMEA4475696_00143</name>
</gene>
<dbReference type="RefSeq" id="WP_051277318.1">
    <property type="nucleotide sequence ID" value="NZ_LT906453.1"/>
</dbReference>
<keyword evidence="3" id="KW-1185">Reference proteome</keyword>
<sequence>MTTTAPTPPGTPGTDTPATELLTYLNDLGHWCQTRRTELDELDATALKTPGSDHLTSDIVLSMTLWQAIHTRYTTITTLWDNGRATEPQRTHITSLIWGTLEDNHTNNSLAISLPEACRLSDTLVSSLRANLGLHGPNPAHHNRVHALRTCIERIRDQVHLIPAQHRSDAQNTLINLDRRVVDITNRYNRGADVGGLLPALETDLALTERNLIVAAGTRANTKHAHNAALTRREELNTTANEIRALASQAAHTLNTPPRLGIPDPNALGEPPTEPNELANYTAKLDRVAQALEHARNTFTTALSHHQNTLTHATTTAHTARTLTTPHATEDLTPLLAALETATTTHPADTTRIAALTAAIDAYTTTYTTQDSTTQDSTTQQGSSR</sequence>
<organism evidence="2 3">
    <name type="scientific">Dermatophilus congolensis</name>
    <dbReference type="NCBI Taxonomy" id="1863"/>
    <lineage>
        <taxon>Bacteria</taxon>
        <taxon>Bacillati</taxon>
        <taxon>Actinomycetota</taxon>
        <taxon>Actinomycetes</taxon>
        <taxon>Micrococcales</taxon>
        <taxon>Dermatophilaceae</taxon>
        <taxon>Dermatophilus</taxon>
    </lineage>
</organism>
<evidence type="ECO:0000313" key="2">
    <source>
        <dbReference type="EMBL" id="SNV17149.1"/>
    </source>
</evidence>
<name>A0A239V5E2_9MICO</name>
<dbReference type="Proteomes" id="UP000242637">
    <property type="component" value="Chromosome 1"/>
</dbReference>
<dbReference type="EMBL" id="LT906453">
    <property type="protein sequence ID" value="SNV17149.1"/>
    <property type="molecule type" value="Genomic_DNA"/>
</dbReference>
<accession>A0A239V5E2</accession>
<dbReference type="STRING" id="1121387.GCA_000429885_00886"/>
<evidence type="ECO:0000256" key="1">
    <source>
        <dbReference type="SAM" id="MobiDB-lite"/>
    </source>
</evidence>
<dbReference type="PROSITE" id="PS50276">
    <property type="entry name" value="PANCREATIC_HORMONE_2"/>
    <property type="match status" value="1"/>
</dbReference>
<dbReference type="OrthoDB" id="3722887at2"/>
<dbReference type="GeneID" id="63458452"/>
<reference evidence="2 3" key="1">
    <citation type="submission" date="2017-06" db="EMBL/GenBank/DDBJ databases">
        <authorList>
            <consortium name="Pathogen Informatics"/>
        </authorList>
    </citation>
    <scope>NUCLEOTIDE SEQUENCE [LARGE SCALE GENOMIC DNA]</scope>
    <source>
        <strain evidence="2 3">NCTC13039</strain>
    </source>
</reference>
<proteinExistence type="predicted"/>
<protein>
    <submittedName>
        <fullName evidence="2">Uncharacterized protein</fullName>
    </submittedName>
</protein>
<dbReference type="AlphaFoldDB" id="A0A239V5E2"/>